<evidence type="ECO:0000259" key="8">
    <source>
        <dbReference type="Pfam" id="PF18517"/>
    </source>
</evidence>
<dbReference type="InterPro" id="IPR005647">
    <property type="entry name" value="Mnd1"/>
</dbReference>
<keyword evidence="3 6" id="KW-0175">Coiled coil</keyword>
<dbReference type="VEuPathDB" id="VectorBase:MDOMA2_010136"/>
<proteinExistence type="inferred from homology"/>
<evidence type="ECO:0000313" key="10">
    <source>
        <dbReference type="Proteomes" id="UP001652621"/>
    </source>
</evidence>
<dbReference type="RefSeq" id="XP_005184551.1">
    <property type="nucleotide sequence ID" value="XM_005184494.3"/>
</dbReference>
<dbReference type="Proteomes" id="UP001652621">
    <property type="component" value="Unplaced"/>
</dbReference>
<dbReference type="GO" id="GO:0005634">
    <property type="term" value="C:nucleus"/>
    <property type="evidence" value="ECO:0007669"/>
    <property type="project" value="UniProtKB-SubCell"/>
</dbReference>
<dbReference type="Pfam" id="PF18517">
    <property type="entry name" value="LZ3wCH"/>
    <property type="match status" value="1"/>
</dbReference>
<feature type="coiled-coil region" evidence="6">
    <location>
        <begin position="113"/>
        <end position="147"/>
    </location>
</feature>
<dbReference type="STRING" id="7370.A0A1I8N613"/>
<dbReference type="KEGG" id="mde:101888592"/>
<evidence type="ECO:0000256" key="4">
    <source>
        <dbReference type="ARBA" id="ARBA00023242"/>
    </source>
</evidence>
<dbReference type="PIRSF" id="PIRSF026991">
    <property type="entry name" value="Mnd1"/>
    <property type="match status" value="1"/>
</dbReference>
<protein>
    <recommendedName>
        <fullName evidence="5">Meiotic nuclear division protein 1 homolog</fullName>
    </recommendedName>
</protein>
<dbReference type="eggNOG" id="KOG3433">
    <property type="taxonomic scope" value="Eukaryota"/>
</dbReference>
<dbReference type="GO" id="GO:0003690">
    <property type="term" value="F:double-stranded DNA binding"/>
    <property type="evidence" value="ECO:0007669"/>
    <property type="project" value="InterPro"/>
</dbReference>
<reference evidence="9" key="1">
    <citation type="submission" date="2020-05" db="UniProtKB">
        <authorList>
            <consortium name="EnsemblMetazoa"/>
        </authorList>
    </citation>
    <scope>IDENTIFICATION</scope>
    <source>
        <strain evidence="9">Aabys</strain>
    </source>
</reference>
<evidence type="ECO:0000256" key="2">
    <source>
        <dbReference type="ARBA" id="ARBA00005981"/>
    </source>
</evidence>
<dbReference type="InterPro" id="IPR040453">
    <property type="entry name" value="Mnd1_HTH"/>
</dbReference>
<feature type="domain" description="Leucine zipper with capping helix" evidence="8">
    <location>
        <begin position="151"/>
        <end position="205"/>
    </location>
</feature>
<comment type="function">
    <text evidence="5">Required for proper homologous chromosome pairing and efficient cross-over and intragenic recombination during meiosis.</text>
</comment>
<dbReference type="Pfam" id="PF03962">
    <property type="entry name" value="Mnd1"/>
    <property type="match status" value="1"/>
</dbReference>
<evidence type="ECO:0000313" key="11">
    <source>
        <dbReference type="RefSeq" id="XP_005184551.1"/>
    </source>
</evidence>
<keyword evidence="4 5" id="KW-0539">Nucleus</keyword>
<evidence type="ECO:0000256" key="5">
    <source>
        <dbReference type="PIRNR" id="PIRNR026991"/>
    </source>
</evidence>
<sequence>MSKRKSLSAEEKQIKLLELFHETNDVYQLKDLERIAPKEKGVVMQSVKGILQELVNNGLVQCEKISGSFYYWSFPSETLKKLQRELQEVEAKTCQLQKSIDAVQSKVQQTNNALDDHQTIETLTKEIQDLQEEKETLTKQEAKYRNDINYEEIKQKDHDAKKLLEAANRWTDNIYMIKTWCKRKFDKEERELNKAFGIPDDLDYVDTT</sequence>
<reference evidence="11" key="2">
    <citation type="submission" date="2025-04" db="UniProtKB">
        <authorList>
            <consortium name="RefSeq"/>
        </authorList>
    </citation>
    <scope>IDENTIFICATION</scope>
    <source>
        <strain evidence="11">Aabys</strain>
    </source>
</reference>
<dbReference type="GO" id="GO:0007131">
    <property type="term" value="P:reciprocal meiotic recombination"/>
    <property type="evidence" value="ECO:0007669"/>
    <property type="project" value="InterPro"/>
</dbReference>
<dbReference type="InterPro" id="IPR040661">
    <property type="entry name" value="LZ3wCH"/>
</dbReference>
<dbReference type="GeneID" id="101888592"/>
<evidence type="ECO:0000256" key="3">
    <source>
        <dbReference type="ARBA" id="ARBA00023054"/>
    </source>
</evidence>
<evidence type="ECO:0000313" key="9">
    <source>
        <dbReference type="EnsemblMetazoa" id="MDOA011912-PB"/>
    </source>
</evidence>
<accession>A0A1I8N613</accession>
<organism evidence="9">
    <name type="scientific">Musca domestica</name>
    <name type="common">House fly</name>
    <dbReference type="NCBI Taxonomy" id="7370"/>
    <lineage>
        <taxon>Eukaryota</taxon>
        <taxon>Metazoa</taxon>
        <taxon>Ecdysozoa</taxon>
        <taxon>Arthropoda</taxon>
        <taxon>Hexapoda</taxon>
        <taxon>Insecta</taxon>
        <taxon>Pterygota</taxon>
        <taxon>Neoptera</taxon>
        <taxon>Endopterygota</taxon>
        <taxon>Diptera</taxon>
        <taxon>Brachycera</taxon>
        <taxon>Muscomorpha</taxon>
        <taxon>Muscoidea</taxon>
        <taxon>Muscidae</taxon>
        <taxon>Musca</taxon>
    </lineage>
</organism>
<dbReference type="AlphaFoldDB" id="A0A1I8N613"/>
<gene>
    <name evidence="9" type="primary">101888592</name>
    <name evidence="11" type="synonym">LOC101888592</name>
</gene>
<dbReference type="VEuPathDB" id="VectorBase:MDOA011912"/>
<comment type="similarity">
    <text evidence="2 5">Belongs to the MND1 family.</text>
</comment>
<dbReference type="EnsemblMetazoa" id="MDOA011912-RB">
    <property type="protein sequence ID" value="MDOA011912-PB"/>
    <property type="gene ID" value="MDOA011912"/>
</dbReference>
<dbReference type="OrthoDB" id="273345at2759"/>
<name>A0A1I8N613_MUSDO</name>
<evidence type="ECO:0000256" key="6">
    <source>
        <dbReference type="SAM" id="Coils"/>
    </source>
</evidence>
<comment type="subcellular location">
    <subcellularLocation>
        <location evidence="1 5">Nucleus</location>
    </subcellularLocation>
</comment>
<dbReference type="EnsemblMetazoa" id="MDOA011912-RC">
    <property type="protein sequence ID" value="MDOA011912-PC"/>
    <property type="gene ID" value="MDOA011912"/>
</dbReference>
<feature type="domain" description="Mnd1 HTH" evidence="7">
    <location>
        <begin position="16"/>
        <end position="75"/>
    </location>
</feature>
<evidence type="ECO:0000259" key="7">
    <source>
        <dbReference type="Pfam" id="PF03962"/>
    </source>
</evidence>
<evidence type="ECO:0000256" key="1">
    <source>
        <dbReference type="ARBA" id="ARBA00004123"/>
    </source>
</evidence>
<keyword evidence="10" id="KW-1185">Reference proteome</keyword>